<evidence type="ECO:0000313" key="14">
    <source>
        <dbReference type="Proteomes" id="UP000289562"/>
    </source>
</evidence>
<reference evidence="3" key="7">
    <citation type="journal article" date="2022" name="J. Anim. Sci.">
        <title>Whole genome sequence analyses-based assessment of virulence potential and antimicrobial susceptibilities and resistance of Enterococcus faecium strains isolated from commercial swine and cattle probiotic products.</title>
        <authorList>
            <person name="Shridhar P.B."/>
            <person name="Amachawadi R.G."/>
            <person name="Tokach M."/>
            <person name="Patel I."/>
            <person name="Gangiredla J."/>
            <person name="Mammel M."/>
            <person name="Nagaraja T.G."/>
        </authorList>
    </citation>
    <scope>NUCLEOTIDE SEQUENCE</scope>
    <source>
        <strain evidence="3">EF215</strain>
    </source>
</reference>
<dbReference type="AlphaFoldDB" id="A0A133CNC9"/>
<dbReference type="EMBL" id="JAMWMK010000002">
    <property type="protein sequence ID" value="MDC4246734.1"/>
    <property type="molecule type" value="Genomic_DNA"/>
</dbReference>
<organism evidence="6 12">
    <name type="scientific">Enterococcus faecium</name>
    <name type="common">Streptococcus faecium</name>
    <dbReference type="NCBI Taxonomy" id="1352"/>
    <lineage>
        <taxon>Bacteria</taxon>
        <taxon>Bacillati</taxon>
        <taxon>Bacillota</taxon>
        <taxon>Bacilli</taxon>
        <taxon>Lactobacillales</taxon>
        <taxon>Enterococcaceae</taxon>
        <taxon>Enterococcus</taxon>
    </lineage>
</organism>
<dbReference type="STRING" id="1352.AL014_09100"/>
<evidence type="ECO:0000313" key="10">
    <source>
        <dbReference type="Proteomes" id="UP000070452"/>
    </source>
</evidence>
<dbReference type="OMA" id="FYTPCIN"/>
<dbReference type="EMBL" id="PJVH01000010">
    <property type="protein sequence ID" value="RXU90045.1"/>
    <property type="molecule type" value="Genomic_DNA"/>
</dbReference>
<dbReference type="RefSeq" id="WP_002290034.1">
    <property type="nucleotide sequence ID" value="NZ_AP022341.1"/>
</dbReference>
<evidence type="ECO:0000313" key="7">
    <source>
        <dbReference type="EMBL" id="PZM57077.1"/>
    </source>
</evidence>
<evidence type="ECO:0000313" key="4">
    <source>
        <dbReference type="EMBL" id="MDC4246734.1"/>
    </source>
</evidence>
<dbReference type="Proteomes" id="UP000183509">
    <property type="component" value="Unassembled WGS sequence"/>
</dbReference>
<dbReference type="Proteomes" id="UP000469871">
    <property type="component" value="Unassembled WGS sequence"/>
</dbReference>
<reference evidence="2 10" key="1">
    <citation type="submission" date="2016-01" db="EMBL/GenBank/DDBJ databases">
        <title>Molecular Mechanisms for transfer of large genomic segments between Enterococcus faecium strains.</title>
        <authorList>
            <person name="Garcia-Solache M.A."/>
            <person name="Lebreton F."/>
            <person name="Mclaughlin R.E."/>
            <person name="Whiteaker J.D."/>
            <person name="Gilmore M.S."/>
            <person name="Rice L.B."/>
        </authorList>
    </citation>
    <scope>NUCLEOTIDE SEQUENCE [LARGE SCALE GENOMIC DNA]</scope>
    <source>
        <strain evidence="2 10">D344RRF x C68</strain>
    </source>
</reference>
<dbReference type="Proteomes" id="UP001139644">
    <property type="component" value="Unassembled WGS sequence"/>
</dbReference>
<dbReference type="Proteomes" id="UP000289562">
    <property type="component" value="Unassembled WGS sequence"/>
</dbReference>
<dbReference type="GeneID" id="66453563"/>
<evidence type="ECO:0000313" key="9">
    <source>
        <dbReference type="EMBL" id="SAZ10916.1"/>
    </source>
</evidence>
<dbReference type="Proteomes" id="UP001260956">
    <property type="component" value="Unassembled WGS sequence"/>
</dbReference>
<dbReference type="EMBL" id="LRHK01000001">
    <property type="protein sequence ID" value="KWX18381.1"/>
    <property type="molecule type" value="Genomic_DNA"/>
</dbReference>
<evidence type="ECO:0000313" key="15">
    <source>
        <dbReference type="Proteomes" id="UP000469871"/>
    </source>
</evidence>
<reference evidence="9 11" key="2">
    <citation type="submission" date="2016-04" db="EMBL/GenBank/DDBJ databases">
        <authorList>
            <person name="Millard A."/>
        </authorList>
    </citation>
    <scope>NUCLEOTIDE SEQUENCE [LARGE SCALE GENOMIC DNA]</scope>
    <source>
        <strain evidence="9">Isolate 22</strain>
    </source>
</reference>
<dbReference type="EMBL" id="MVGJ01000016">
    <property type="protein sequence ID" value="OOL83429.1"/>
    <property type="molecule type" value="Genomic_DNA"/>
</dbReference>
<sequence length="298" mass="35429">MNKNDVLLVAKNKSLYFLPSIRSLDVWSGKDLLQSEFIKSARQQLANYQLIVFLDYGFDMEMARRVRPFTNAKIVLFFWNHFKAEHEAMLKQAQDEPAIDEIYHFDFLEAKELGLKHNSSFYSKHMNFSSSEPKTDLFFGATNNGRKERAESYKQEFIKRDVTTNYFILPHRGNEQPGYLTYEEYLKKTGESRGILELLREGQQGVTLRTFESMYFQKKLVTDNQAIAHYHFYRPENIFLLRERDLDELPEFLHTPFKPILSELLEFYDAENWAKRFITNDSTIYEQYEYDLSSVENK</sequence>
<evidence type="ECO:0000313" key="11">
    <source>
        <dbReference type="Proteomes" id="UP000183509"/>
    </source>
</evidence>
<dbReference type="PATRIC" id="fig|1352.1358.peg.577"/>
<reference evidence="7 13" key="5">
    <citation type="submission" date="2018-05" db="EMBL/GenBank/DDBJ databases">
        <title>Vancomycin-resistant Enterococcus faecium strain from Chelyabinsk, Russia.</title>
        <authorList>
            <person name="Gostev V."/>
            <person name="Goncharov A."/>
            <person name="Kolodzhieva V."/>
            <person name="Suvorov A."/>
            <person name="Sidorenko S."/>
            <person name="Zueva L."/>
        </authorList>
    </citation>
    <scope>NUCLEOTIDE SEQUENCE [LARGE SCALE GENOMIC DNA]</scope>
    <source>
        <strain evidence="7 13">20</strain>
    </source>
</reference>
<dbReference type="EMBL" id="JARPTX010000010">
    <property type="protein sequence ID" value="MDT2369401.1"/>
    <property type="molecule type" value="Genomic_DNA"/>
</dbReference>
<evidence type="ECO:0000313" key="13">
    <source>
        <dbReference type="Proteomes" id="UP000249070"/>
    </source>
</evidence>
<reference evidence="5" key="9">
    <citation type="submission" date="2023-03" db="EMBL/GenBank/DDBJ databases">
        <authorList>
            <person name="Shen W."/>
            <person name="Cai J."/>
        </authorList>
    </citation>
    <scope>NUCLEOTIDE SEQUENCE</scope>
    <source>
        <strain evidence="5">B1010-2</strain>
    </source>
</reference>
<proteinExistence type="predicted"/>
<evidence type="ECO:0000313" key="6">
    <source>
        <dbReference type="EMBL" id="OOL83429.1"/>
    </source>
</evidence>
<dbReference type="Proteomes" id="UP000191171">
    <property type="component" value="Unassembled WGS sequence"/>
</dbReference>
<evidence type="ECO:0000313" key="5">
    <source>
        <dbReference type="EMBL" id="MDT2369401.1"/>
    </source>
</evidence>
<gene>
    <name evidence="2" type="ORF">AWT83_07850</name>
    <name evidence="6" type="ORF">B1P95_04055</name>
    <name evidence="8" type="ORF">CYQ77_04620</name>
    <name evidence="7" type="ORF">DKP91_00595</name>
    <name evidence="9" type="ORF">DTPHA_601460</name>
    <name evidence="1" type="ORF">GBM73_06730</name>
    <name evidence="3" type="ORF">KYX88_07135</name>
    <name evidence="4" type="ORF">M3X98_01500</name>
    <name evidence="5" type="ORF">P6Z85_04265</name>
</gene>
<evidence type="ECO:0000313" key="8">
    <source>
        <dbReference type="EMBL" id="RXU90045.1"/>
    </source>
</evidence>
<reference evidence="6 12" key="3">
    <citation type="submission" date="2017-02" db="EMBL/GenBank/DDBJ databases">
        <title>Clonality and virulence of isolates of VRE in Hematopoietic Stem Cell Transplanted (HSCT) patients.</title>
        <authorList>
            <person name="Marchi A.P."/>
            <person name="Martins R.C."/>
            <person name="Marie S.K."/>
            <person name="Levin A.S."/>
            <person name="Costa S.F."/>
        </authorList>
    </citation>
    <scope>NUCLEOTIDE SEQUENCE [LARGE SCALE GENOMIC DNA]</scope>
    <source>
        <strain evidence="6 12">LIM1759</strain>
    </source>
</reference>
<protein>
    <submittedName>
        <fullName evidence="6">Oligosaccharide biosynthesis protein Alg14</fullName>
    </submittedName>
</protein>
<evidence type="ECO:0000313" key="3">
    <source>
        <dbReference type="EMBL" id="MBX4222594.1"/>
    </source>
</evidence>
<dbReference type="EMBL" id="JAIFOC010000052">
    <property type="protein sequence ID" value="MBX4222594.1"/>
    <property type="molecule type" value="Genomic_DNA"/>
</dbReference>
<name>A0A133CNC9_ENTFC</name>
<accession>A0A133CNC9</accession>
<reference evidence="4" key="8">
    <citation type="submission" date="2022-05" db="EMBL/GenBank/DDBJ databases">
        <title>Draft genome sequences of Clostridium perfringens strains isolated from Peru.</title>
        <authorList>
            <person name="Hurtado R."/>
            <person name="Lima L."/>
            <person name="Sousa T."/>
            <person name="Jaiswal A.K."/>
            <person name="Tiwari S."/>
            <person name="Maturrano L."/>
            <person name="Brenig B."/>
            <person name="Azevedo V."/>
        </authorList>
    </citation>
    <scope>NUCLEOTIDE SEQUENCE</scope>
    <source>
        <strain evidence="4">CP4</strain>
    </source>
</reference>
<dbReference type="Proteomes" id="UP000249070">
    <property type="component" value="Unassembled WGS sequence"/>
</dbReference>
<dbReference type="EMBL" id="WEFP01000001">
    <property type="protein sequence ID" value="KAB7577029.1"/>
    <property type="molecule type" value="Genomic_DNA"/>
</dbReference>
<dbReference type="EMBL" id="QHGU01000002">
    <property type="protein sequence ID" value="PZM57077.1"/>
    <property type="molecule type" value="Genomic_DNA"/>
</dbReference>
<reference evidence="8 14" key="4">
    <citation type="submission" date="2017-12" db="EMBL/GenBank/DDBJ databases">
        <title>A pool of 800 enterococci isolated from chicken carcass rinse samples from New Zealand.</title>
        <authorList>
            <person name="Zhang J."/>
            <person name="Rogers L."/>
            <person name="Midwinter A."/>
            <person name="French N."/>
        </authorList>
    </citation>
    <scope>NUCLEOTIDE SEQUENCE [LARGE SCALE GENOMIC DNA]</scope>
    <source>
        <strain evidence="8 14">EN697</strain>
    </source>
</reference>
<dbReference type="Proteomes" id="UP000070452">
    <property type="component" value="Unassembled WGS sequence"/>
</dbReference>
<dbReference type="Proteomes" id="UP001141166">
    <property type="component" value="Unassembled WGS sequence"/>
</dbReference>
<evidence type="ECO:0000313" key="12">
    <source>
        <dbReference type="Proteomes" id="UP000191171"/>
    </source>
</evidence>
<evidence type="ECO:0000313" key="1">
    <source>
        <dbReference type="EMBL" id="KAB7577029.1"/>
    </source>
</evidence>
<reference evidence="1 15" key="6">
    <citation type="submission" date="2019-10" db="EMBL/GenBank/DDBJ databases">
        <title>Evolutionary dynamics of vancomycin-resistant Enterococcus faecium during gastrointestinal tract colonization and bloodstream infection in immunocompromised pediatric patients.</title>
        <authorList>
            <person name="Chilambi G.S."/>
            <person name="Nordstrom H.R."/>
            <person name="Evans D.R."/>
            <person name="Ferrolino J."/>
            <person name="Hayden R.T."/>
            <person name="Maron G.M."/>
            <person name="Vo A.N."/>
            <person name="Gilmore M.S."/>
            <person name="Wolf J."/>
            <person name="Rosch J.W."/>
            <person name="Van Tyne D."/>
        </authorList>
    </citation>
    <scope>NUCLEOTIDE SEQUENCE [LARGE SCALE GENOMIC DNA]</scope>
    <source>
        <strain evidence="1 15">VRECG27</strain>
    </source>
</reference>
<evidence type="ECO:0000313" key="2">
    <source>
        <dbReference type="EMBL" id="KWX18381.1"/>
    </source>
</evidence>
<comment type="caution">
    <text evidence="6">The sequence shown here is derived from an EMBL/GenBank/DDBJ whole genome shotgun (WGS) entry which is preliminary data.</text>
</comment>
<dbReference type="EMBL" id="FKLM01000021">
    <property type="protein sequence ID" value="SAZ10916.1"/>
    <property type="molecule type" value="Genomic_DNA"/>
</dbReference>